<sequence>MSRLSRAMKREQKRAASAEGSTAPAPIDVRVPVAGPGASIGGVPVTAAPGEEIQRAVLTHLHRIAVAAGHPVHAMVHDERIGYVVPLCVEQDGSSRYTAEPLRTEPAHVPDTPGVPVPPASSVVEPEEDRATRVLRPRRAPEPDAPPTFRLRTVSRRTDGAAPGTVAAPLGEFGPPPVMDGYGAAPDAGSTDAPAPGARTSEAPASDARVSDAPAPDVRASDVRASDVRASDVRASDVRASDVRASDVRAPDVRVAPEPRPLPTASAVPDPESLPVSAPEPAPPRGFDAVAESVLDDDAQPQPGAAADVSPFAGPMARVHDAVRAGRTAEAAELVGRAVAEAAALQGVDHPEVLRMRELDAYIAYLAGEPERAFALALDVAWAYRRTGDAEASYSSLQGAATAWRAVRDPALGQELGRNLLGLWSDLVAEGVPTAEEAEELESARARMDRLAARAAQADGATGA</sequence>
<evidence type="ECO:0000256" key="2">
    <source>
        <dbReference type="SAM" id="MobiDB-lite"/>
    </source>
</evidence>
<organism evidence="3 4">
    <name type="scientific">Streptomyces nigra</name>
    <dbReference type="NCBI Taxonomy" id="1827580"/>
    <lineage>
        <taxon>Bacteria</taxon>
        <taxon>Bacillati</taxon>
        <taxon>Actinomycetota</taxon>
        <taxon>Actinomycetes</taxon>
        <taxon>Kitasatosporales</taxon>
        <taxon>Streptomycetaceae</taxon>
        <taxon>Streptomyces</taxon>
    </lineage>
</organism>
<accession>A0ABZ1IZH6</accession>
<gene>
    <name evidence="3" type="ORF">OHU27_19985</name>
</gene>
<name>A0ABZ1IZH6_9ACTN</name>
<evidence type="ECO:0000313" key="4">
    <source>
        <dbReference type="Proteomes" id="UP001622690"/>
    </source>
</evidence>
<feature type="compositionally biased region" description="Basic and acidic residues" evidence="2">
    <location>
        <begin position="219"/>
        <end position="257"/>
    </location>
</feature>
<protein>
    <submittedName>
        <fullName evidence="3">Tetratricopeptide repeat protein</fullName>
    </submittedName>
</protein>
<feature type="region of interest" description="Disordered" evidence="2">
    <location>
        <begin position="104"/>
        <end position="283"/>
    </location>
</feature>
<dbReference type="EMBL" id="CP108125">
    <property type="protein sequence ID" value="WTO84577.1"/>
    <property type="molecule type" value="Genomic_DNA"/>
</dbReference>
<evidence type="ECO:0000313" key="3">
    <source>
        <dbReference type="EMBL" id="WTO84577.1"/>
    </source>
</evidence>
<dbReference type="Proteomes" id="UP001622690">
    <property type="component" value="Chromosome"/>
</dbReference>
<reference evidence="3 4" key="1">
    <citation type="submission" date="2022-10" db="EMBL/GenBank/DDBJ databases">
        <title>The complete genomes of actinobacterial strains from the NBC collection.</title>
        <authorList>
            <person name="Joergensen T.S."/>
            <person name="Alvarez Arevalo M."/>
            <person name="Sterndorff E.B."/>
            <person name="Faurdal D."/>
            <person name="Vuksanovic O."/>
            <person name="Mourched A.-S."/>
            <person name="Charusanti P."/>
            <person name="Shaw S."/>
            <person name="Blin K."/>
            <person name="Weber T."/>
        </authorList>
    </citation>
    <scope>NUCLEOTIDE SEQUENCE [LARGE SCALE GENOMIC DNA]</scope>
    <source>
        <strain evidence="3 4">NBC_00206</strain>
    </source>
</reference>
<evidence type="ECO:0000256" key="1">
    <source>
        <dbReference type="SAM" id="Coils"/>
    </source>
</evidence>
<proteinExistence type="predicted"/>
<feature type="region of interest" description="Disordered" evidence="2">
    <location>
        <begin position="1"/>
        <end position="29"/>
    </location>
</feature>
<keyword evidence="1" id="KW-0175">Coiled coil</keyword>
<keyword evidence="4" id="KW-1185">Reference proteome</keyword>
<feature type="coiled-coil region" evidence="1">
    <location>
        <begin position="434"/>
        <end position="461"/>
    </location>
</feature>
<dbReference type="RefSeq" id="WP_406258238.1">
    <property type="nucleotide sequence ID" value="NZ_CP108125.1"/>
</dbReference>